<dbReference type="SUPFAM" id="SSF51735">
    <property type="entry name" value="NAD(P)-binding Rossmann-fold domains"/>
    <property type="match status" value="1"/>
</dbReference>
<comment type="similarity">
    <text evidence="1">Belongs to the short-chain dehydrogenases/reductases (SDR) family.</text>
</comment>
<dbReference type="Proteomes" id="UP000288178">
    <property type="component" value="Unassembled WGS sequence"/>
</dbReference>
<dbReference type="InterPro" id="IPR020904">
    <property type="entry name" value="Sc_DH/Rdtase_CS"/>
</dbReference>
<comment type="caution">
    <text evidence="2">The sequence shown here is derived from an EMBL/GenBank/DDBJ whole genome shotgun (WGS) entry which is preliminary data.</text>
</comment>
<name>A0A3S2US49_9BURK</name>
<reference evidence="2 3" key="1">
    <citation type="submission" date="2019-01" db="EMBL/GenBank/DDBJ databases">
        <authorList>
            <person name="Chen W.-M."/>
        </authorList>
    </citation>
    <scope>NUCLEOTIDE SEQUENCE [LARGE SCALE GENOMIC DNA]</scope>
    <source>
        <strain evidence="2 3">ICH-3</strain>
    </source>
</reference>
<dbReference type="PRINTS" id="PR00081">
    <property type="entry name" value="GDHRDH"/>
</dbReference>
<dbReference type="InterPro" id="IPR002347">
    <property type="entry name" value="SDR_fam"/>
</dbReference>
<evidence type="ECO:0000313" key="2">
    <source>
        <dbReference type="EMBL" id="RVT53809.1"/>
    </source>
</evidence>
<accession>A0A3S2US49</accession>
<keyword evidence="3" id="KW-1185">Reference proteome</keyword>
<dbReference type="InterPro" id="IPR050259">
    <property type="entry name" value="SDR"/>
</dbReference>
<organism evidence="2 3">
    <name type="scientific">Rubrivivax albus</name>
    <dbReference type="NCBI Taxonomy" id="2499835"/>
    <lineage>
        <taxon>Bacteria</taxon>
        <taxon>Pseudomonadati</taxon>
        <taxon>Pseudomonadota</taxon>
        <taxon>Betaproteobacteria</taxon>
        <taxon>Burkholderiales</taxon>
        <taxon>Sphaerotilaceae</taxon>
        <taxon>Rubrivivax</taxon>
    </lineage>
</organism>
<dbReference type="PROSITE" id="PS00061">
    <property type="entry name" value="ADH_SHORT"/>
    <property type="match status" value="1"/>
</dbReference>
<gene>
    <name evidence="2" type="ORF">ENE75_02670</name>
</gene>
<dbReference type="PRINTS" id="PR00080">
    <property type="entry name" value="SDRFAMILY"/>
</dbReference>
<dbReference type="OrthoDB" id="8653364at2"/>
<dbReference type="PANTHER" id="PTHR42879:SF2">
    <property type="entry name" value="3-OXOACYL-[ACYL-CARRIER-PROTEIN] REDUCTASE FABG"/>
    <property type="match status" value="1"/>
</dbReference>
<dbReference type="FunFam" id="3.40.50.720:FF:000084">
    <property type="entry name" value="Short-chain dehydrogenase reductase"/>
    <property type="match status" value="1"/>
</dbReference>
<sequence length="256" mass="26345">MAAGASFDLTGRRALVTGGNSGIGEAMALALGRAGARVLLVARRPAELDAAAERLRSEGIDAGVLPADLAALPELHTVAARAKEALGGGVDILVNAAGVNLRQPFEAVTPEAWQLQLALHLGAPFFLTQGLAPGMRDRGWGRILNIASLQSMRAFADSAPYGAGKGGIVQLTRAIAQAWSPHGITCNAIGPGFFPTALTAPVFADTALADRHAAQTCIGRNGRLEDLHGPTVFLCSDAAAYVTGQTLMVDGGYTAR</sequence>
<dbReference type="RefSeq" id="WP_128195345.1">
    <property type="nucleotide sequence ID" value="NZ_SACT01000001.1"/>
</dbReference>
<dbReference type="InterPro" id="IPR036291">
    <property type="entry name" value="NAD(P)-bd_dom_sf"/>
</dbReference>
<dbReference type="GO" id="GO:0032787">
    <property type="term" value="P:monocarboxylic acid metabolic process"/>
    <property type="evidence" value="ECO:0007669"/>
    <property type="project" value="UniProtKB-ARBA"/>
</dbReference>
<dbReference type="AlphaFoldDB" id="A0A3S2US49"/>
<dbReference type="EMBL" id="SACT01000001">
    <property type="protein sequence ID" value="RVT53809.1"/>
    <property type="molecule type" value="Genomic_DNA"/>
</dbReference>
<dbReference type="Gene3D" id="3.40.50.720">
    <property type="entry name" value="NAD(P)-binding Rossmann-like Domain"/>
    <property type="match status" value="1"/>
</dbReference>
<evidence type="ECO:0000256" key="1">
    <source>
        <dbReference type="ARBA" id="ARBA00006484"/>
    </source>
</evidence>
<dbReference type="PANTHER" id="PTHR42879">
    <property type="entry name" value="3-OXOACYL-(ACYL-CARRIER-PROTEIN) REDUCTASE"/>
    <property type="match status" value="1"/>
</dbReference>
<dbReference type="Pfam" id="PF13561">
    <property type="entry name" value="adh_short_C2"/>
    <property type="match status" value="1"/>
</dbReference>
<protein>
    <submittedName>
        <fullName evidence="2">SDR family oxidoreductase</fullName>
    </submittedName>
</protein>
<evidence type="ECO:0000313" key="3">
    <source>
        <dbReference type="Proteomes" id="UP000288178"/>
    </source>
</evidence>
<proteinExistence type="inferred from homology"/>